<evidence type="ECO:0000256" key="3">
    <source>
        <dbReference type="ARBA" id="ARBA00022475"/>
    </source>
</evidence>
<keyword evidence="5 13" id="KW-1133">Transmembrane helix</keyword>
<evidence type="ECO:0000256" key="10">
    <source>
        <dbReference type="ARBA" id="ARBA00023224"/>
    </source>
</evidence>
<feature type="region of interest" description="Disordered" evidence="12">
    <location>
        <begin position="224"/>
        <end position="250"/>
    </location>
</feature>
<dbReference type="PANTHER" id="PTHR24248:SF174">
    <property type="entry name" value="TYRAMINE_OCTOPAMINE RECEPTOR"/>
    <property type="match status" value="1"/>
</dbReference>
<feature type="transmembrane region" description="Helical" evidence="13">
    <location>
        <begin position="16"/>
        <end position="42"/>
    </location>
</feature>
<comment type="similarity">
    <text evidence="2 11">Belongs to the G-protein coupled receptor 1 family.</text>
</comment>
<feature type="compositionally biased region" description="Polar residues" evidence="12">
    <location>
        <begin position="275"/>
        <end position="289"/>
    </location>
</feature>
<dbReference type="EMBL" id="CAXKWB010001669">
    <property type="protein sequence ID" value="CAL4065088.1"/>
    <property type="molecule type" value="Genomic_DNA"/>
</dbReference>
<keyword evidence="9" id="KW-0325">Glycoprotein</keyword>
<feature type="transmembrane region" description="Helical" evidence="13">
    <location>
        <begin position="139"/>
        <end position="157"/>
    </location>
</feature>
<comment type="caution">
    <text evidence="15">The sequence shown here is derived from an EMBL/GenBank/DDBJ whole genome shotgun (WGS) entry which is preliminary data.</text>
</comment>
<feature type="transmembrane region" description="Helical" evidence="13">
    <location>
        <begin position="54"/>
        <end position="80"/>
    </location>
</feature>
<feature type="transmembrane region" description="Helical" evidence="13">
    <location>
        <begin position="328"/>
        <end position="349"/>
    </location>
</feature>
<dbReference type="GO" id="GO:0005886">
    <property type="term" value="C:plasma membrane"/>
    <property type="evidence" value="ECO:0007669"/>
    <property type="project" value="UniProtKB-SubCell"/>
</dbReference>
<proteinExistence type="inferred from homology"/>
<dbReference type="PRINTS" id="PR00664">
    <property type="entry name" value="OCTOPAMINER"/>
</dbReference>
<dbReference type="SUPFAM" id="SSF81321">
    <property type="entry name" value="Family A G protein-coupled receptor-like"/>
    <property type="match status" value="1"/>
</dbReference>
<dbReference type="InterPro" id="IPR017452">
    <property type="entry name" value="GPCR_Rhodpsn_7TM"/>
</dbReference>
<reference evidence="15 16" key="1">
    <citation type="submission" date="2024-05" db="EMBL/GenBank/DDBJ databases">
        <authorList>
            <person name="Wallberg A."/>
        </authorList>
    </citation>
    <scope>NUCLEOTIDE SEQUENCE [LARGE SCALE GENOMIC DNA]</scope>
</reference>
<dbReference type="PANTHER" id="PTHR24248">
    <property type="entry name" value="ADRENERGIC RECEPTOR-RELATED G-PROTEIN COUPLED RECEPTOR"/>
    <property type="match status" value="1"/>
</dbReference>
<feature type="non-terminal residue" evidence="15">
    <location>
        <position position="400"/>
    </location>
</feature>
<evidence type="ECO:0000313" key="15">
    <source>
        <dbReference type="EMBL" id="CAL4065088.1"/>
    </source>
</evidence>
<evidence type="ECO:0000256" key="8">
    <source>
        <dbReference type="ARBA" id="ARBA00023170"/>
    </source>
</evidence>
<keyword evidence="3" id="KW-1003">Cell membrane</keyword>
<keyword evidence="10 11" id="KW-0807">Transducer</keyword>
<dbReference type="Pfam" id="PF00001">
    <property type="entry name" value="7tm_1"/>
    <property type="match status" value="1"/>
</dbReference>
<evidence type="ECO:0000256" key="13">
    <source>
        <dbReference type="SAM" id="Phobius"/>
    </source>
</evidence>
<feature type="compositionally biased region" description="Basic and acidic residues" evidence="12">
    <location>
        <begin position="290"/>
        <end position="300"/>
    </location>
</feature>
<comment type="subcellular location">
    <subcellularLocation>
        <location evidence="1">Cell membrane</location>
        <topology evidence="1">Multi-pass membrane protein</topology>
    </subcellularLocation>
</comment>
<organism evidence="15 16">
    <name type="scientific">Meganyctiphanes norvegica</name>
    <name type="common">Northern krill</name>
    <name type="synonym">Thysanopoda norvegica</name>
    <dbReference type="NCBI Taxonomy" id="48144"/>
    <lineage>
        <taxon>Eukaryota</taxon>
        <taxon>Metazoa</taxon>
        <taxon>Ecdysozoa</taxon>
        <taxon>Arthropoda</taxon>
        <taxon>Crustacea</taxon>
        <taxon>Multicrustacea</taxon>
        <taxon>Malacostraca</taxon>
        <taxon>Eumalacostraca</taxon>
        <taxon>Eucarida</taxon>
        <taxon>Euphausiacea</taxon>
        <taxon>Euphausiidae</taxon>
        <taxon>Meganyctiphanes</taxon>
    </lineage>
</organism>
<evidence type="ECO:0000256" key="4">
    <source>
        <dbReference type="ARBA" id="ARBA00022692"/>
    </source>
</evidence>
<dbReference type="AlphaFoldDB" id="A0AAV2PVP8"/>
<evidence type="ECO:0000313" key="16">
    <source>
        <dbReference type="Proteomes" id="UP001497623"/>
    </source>
</evidence>
<keyword evidence="4 11" id="KW-0812">Transmembrane</keyword>
<accession>A0AAV2PVP8</accession>
<dbReference type="Proteomes" id="UP001497623">
    <property type="component" value="Unassembled WGS sequence"/>
</dbReference>
<dbReference type="PROSITE" id="PS50262">
    <property type="entry name" value="G_PROTEIN_RECEP_F1_2"/>
    <property type="match status" value="1"/>
</dbReference>
<evidence type="ECO:0000256" key="5">
    <source>
        <dbReference type="ARBA" id="ARBA00022989"/>
    </source>
</evidence>
<feature type="domain" description="G-protein coupled receptors family 1 profile" evidence="14">
    <location>
        <begin position="33"/>
        <end position="379"/>
    </location>
</feature>
<dbReference type="GO" id="GO:0004989">
    <property type="term" value="F:octopamine receptor activity"/>
    <property type="evidence" value="ECO:0007669"/>
    <property type="project" value="InterPro"/>
</dbReference>
<protein>
    <recommendedName>
        <fullName evidence="14">G-protein coupled receptors family 1 profile domain-containing protein</fullName>
    </recommendedName>
</protein>
<dbReference type="PROSITE" id="PS00237">
    <property type="entry name" value="G_PROTEIN_RECEP_F1_1"/>
    <property type="match status" value="1"/>
</dbReference>
<evidence type="ECO:0000259" key="14">
    <source>
        <dbReference type="PROSITE" id="PS50262"/>
    </source>
</evidence>
<dbReference type="PRINTS" id="PR00237">
    <property type="entry name" value="GPCRRHODOPSN"/>
</dbReference>
<evidence type="ECO:0000256" key="9">
    <source>
        <dbReference type="ARBA" id="ARBA00023180"/>
    </source>
</evidence>
<evidence type="ECO:0000256" key="2">
    <source>
        <dbReference type="ARBA" id="ARBA00010663"/>
    </source>
</evidence>
<dbReference type="SMART" id="SM01381">
    <property type="entry name" value="7TM_GPCR_Srsx"/>
    <property type="match status" value="1"/>
</dbReference>
<keyword evidence="6 11" id="KW-0297">G-protein coupled receptor</keyword>
<evidence type="ECO:0000256" key="7">
    <source>
        <dbReference type="ARBA" id="ARBA00023136"/>
    </source>
</evidence>
<evidence type="ECO:0000256" key="11">
    <source>
        <dbReference type="RuleBase" id="RU000688"/>
    </source>
</evidence>
<evidence type="ECO:0000256" key="12">
    <source>
        <dbReference type="SAM" id="MobiDB-lite"/>
    </source>
</evidence>
<sequence length="400" mass="45620">MNTTSEIHTSTSSWEFYVVVVSLCFTICFMIIGNVFVIVSVFTYKPLRKVPNFYIVSLAMADLMLAILVLPFSLLYAVLGNRWVLGVVTCKIWLTLDILVCTASIHSLCAIAIDRYCAITEPIIYVKHRTVQTMRNKMMFVWGLSTLISLPPLFGWNNWPDNFMEDEICKPSTELGYVIYSALGTFYLPLFVMSVLYFSVYKALYKRGRLYQFDRSESGRHSIRLSGVSSAPKMKRESANSHKSRNSRKSMALSTIFGSNTIDIEKNSCHEAQVHKSSSTKNYRFSQGKTDPRTKSRTNSDSDDNGTGGIQLRRKMSLSREMRASKTLGIVMGVFVICWLPFFIMYLIVPFCDNCFNARVEQLIIWLGYINSAVNPVIYTSFNLDFRRAFAQLVKCKICK</sequence>
<keyword evidence="16" id="KW-1185">Reference proteome</keyword>
<keyword evidence="8 11" id="KW-0675">Receptor</keyword>
<name>A0AAV2PVP8_MEGNR</name>
<dbReference type="InterPro" id="IPR002002">
    <property type="entry name" value="Octopmn_rcpt"/>
</dbReference>
<gene>
    <name evidence="15" type="ORF">MNOR_LOCUS4546</name>
</gene>
<feature type="transmembrane region" description="Helical" evidence="13">
    <location>
        <begin position="177"/>
        <end position="200"/>
    </location>
</feature>
<dbReference type="Gene3D" id="1.20.1070.10">
    <property type="entry name" value="Rhodopsin 7-helix transmembrane proteins"/>
    <property type="match status" value="1"/>
</dbReference>
<feature type="region of interest" description="Disordered" evidence="12">
    <location>
        <begin position="273"/>
        <end position="312"/>
    </location>
</feature>
<evidence type="ECO:0000256" key="6">
    <source>
        <dbReference type="ARBA" id="ARBA00023040"/>
    </source>
</evidence>
<keyword evidence="7 13" id="KW-0472">Membrane</keyword>
<evidence type="ECO:0000256" key="1">
    <source>
        <dbReference type="ARBA" id="ARBA00004651"/>
    </source>
</evidence>
<dbReference type="InterPro" id="IPR000276">
    <property type="entry name" value="GPCR_Rhodpsn"/>
</dbReference>